<gene>
    <name evidence="1" type="ORF">FX985_01080</name>
</gene>
<dbReference type="Proteomes" id="UP000323425">
    <property type="component" value="Unassembled WGS sequence"/>
</dbReference>
<comment type="caution">
    <text evidence="1">The sequence shown here is derived from an EMBL/GenBank/DDBJ whole genome shotgun (WGS) entry which is preliminary data.</text>
</comment>
<dbReference type="EMBL" id="VTFH01000001">
    <property type="protein sequence ID" value="KAA8561030.1"/>
    <property type="molecule type" value="Genomic_DNA"/>
</dbReference>
<dbReference type="AlphaFoldDB" id="A0A5M9IXY3"/>
<evidence type="ECO:0000313" key="2">
    <source>
        <dbReference type="Proteomes" id="UP000323425"/>
    </source>
</evidence>
<accession>A0A5M9IXY3</accession>
<reference evidence="1 2" key="1">
    <citation type="journal article" date="2018" name="Plant Biotechnol. Rep.">
        <title>Diversity and antifungal activity of endophytic bacteria associated with Panax ginseng seedlings.</title>
        <authorList>
            <person name="Park J.M."/>
            <person name="Hong C.E."/>
            <person name="Jo S.H."/>
        </authorList>
    </citation>
    <scope>NUCLEOTIDE SEQUENCE [LARGE SCALE GENOMIC DNA]</scope>
    <source>
        <strain evidence="1 2">PgKB38</strain>
    </source>
</reference>
<sequence length="89" mass="10038">MADGLIVWRAGLPRVGLRSSPNSLTLDSLTLNLNLNHQTLPQKKARYENSRAFLRFWILRRVSGFHAGCGATRCCVFPWDCAQFSGKLM</sequence>
<protein>
    <submittedName>
        <fullName evidence="1">Uncharacterized protein</fullName>
    </submittedName>
</protein>
<evidence type="ECO:0000313" key="1">
    <source>
        <dbReference type="EMBL" id="KAA8561030.1"/>
    </source>
</evidence>
<proteinExistence type="predicted"/>
<name>A0A5M9IXY3_9PSED</name>
<organism evidence="1 2">
    <name type="scientific">Pseudomonas extremaustralis</name>
    <dbReference type="NCBI Taxonomy" id="359110"/>
    <lineage>
        <taxon>Bacteria</taxon>
        <taxon>Pseudomonadati</taxon>
        <taxon>Pseudomonadota</taxon>
        <taxon>Gammaproteobacteria</taxon>
        <taxon>Pseudomonadales</taxon>
        <taxon>Pseudomonadaceae</taxon>
        <taxon>Pseudomonas</taxon>
    </lineage>
</organism>